<comment type="caution">
    <text evidence="1">The sequence shown here is derived from an EMBL/GenBank/DDBJ whole genome shotgun (WGS) entry which is preliminary data.</text>
</comment>
<evidence type="ECO:0000313" key="2">
    <source>
        <dbReference type="Proteomes" id="UP001626550"/>
    </source>
</evidence>
<accession>A0ABD2PWC8</accession>
<dbReference type="Proteomes" id="UP001626550">
    <property type="component" value="Unassembled WGS sequence"/>
</dbReference>
<dbReference type="AlphaFoldDB" id="A0ABD2PWC8"/>
<evidence type="ECO:0000313" key="1">
    <source>
        <dbReference type="EMBL" id="KAL3311388.1"/>
    </source>
</evidence>
<feature type="non-terminal residue" evidence="1">
    <location>
        <position position="1"/>
    </location>
</feature>
<keyword evidence="2" id="KW-1185">Reference proteome</keyword>
<protein>
    <submittedName>
        <fullName evidence="1">Uncharacterized protein</fullName>
    </submittedName>
</protein>
<organism evidence="1 2">
    <name type="scientific">Cichlidogyrus casuarinus</name>
    <dbReference type="NCBI Taxonomy" id="1844966"/>
    <lineage>
        <taxon>Eukaryota</taxon>
        <taxon>Metazoa</taxon>
        <taxon>Spiralia</taxon>
        <taxon>Lophotrochozoa</taxon>
        <taxon>Platyhelminthes</taxon>
        <taxon>Monogenea</taxon>
        <taxon>Monopisthocotylea</taxon>
        <taxon>Dactylogyridea</taxon>
        <taxon>Ancyrocephalidae</taxon>
        <taxon>Cichlidogyrus</taxon>
    </lineage>
</organism>
<gene>
    <name evidence="1" type="ORF">Ciccas_010033</name>
</gene>
<dbReference type="EMBL" id="JBJKFK010002259">
    <property type="protein sequence ID" value="KAL3311388.1"/>
    <property type="molecule type" value="Genomic_DNA"/>
</dbReference>
<reference evidence="1 2" key="1">
    <citation type="submission" date="2024-11" db="EMBL/GenBank/DDBJ databases">
        <title>Adaptive evolution of stress response genes in parasites aligns with host niche diversity.</title>
        <authorList>
            <person name="Hahn C."/>
            <person name="Resl P."/>
        </authorList>
    </citation>
    <scope>NUCLEOTIDE SEQUENCE [LARGE SCALE GENOMIC DNA]</scope>
    <source>
        <strain evidence="1">EGGRZ-B1_66</strain>
        <tissue evidence="1">Body</tissue>
    </source>
</reference>
<proteinExistence type="predicted"/>
<name>A0ABD2PWC8_9PLAT</name>
<sequence length="109" mass="12435">VRRSCKDNFRFLCTRCCRSVPEQNIFKRTPSENSLYRKLIHHQSQATSANANSTKLVDVPLRRKMTHAKLLVGDFQECTSLDSSYPLDSFAADFSTSSRKSRVKFSGLD</sequence>